<evidence type="ECO:0000313" key="6">
    <source>
        <dbReference type="EMBL" id="ABI67233.1"/>
    </source>
</evidence>
<dbReference type="PANTHER" id="PTHR10146">
    <property type="entry name" value="PROLINE SYNTHETASE CO-TRANSCRIBED BACTERIAL HOMOLOG PROTEIN"/>
    <property type="match status" value="1"/>
</dbReference>
<name>Q0AKG0_MARMM</name>
<dbReference type="Pfam" id="PF01168">
    <property type="entry name" value="Ala_racemase_N"/>
    <property type="match status" value="1"/>
</dbReference>
<dbReference type="RefSeq" id="WP_011644877.1">
    <property type="nucleotide sequence ID" value="NC_008347.1"/>
</dbReference>
<dbReference type="EMBL" id="CP000449">
    <property type="protein sequence ID" value="ABI67233.1"/>
    <property type="molecule type" value="Genomic_DNA"/>
</dbReference>
<dbReference type="SUPFAM" id="SSF51419">
    <property type="entry name" value="PLP-binding barrel"/>
    <property type="match status" value="1"/>
</dbReference>
<dbReference type="PANTHER" id="PTHR10146:SF14">
    <property type="entry name" value="PYRIDOXAL PHOSPHATE HOMEOSTASIS PROTEIN"/>
    <property type="match status" value="1"/>
</dbReference>
<keyword evidence="1 2" id="KW-0663">Pyridoxal phosphate</keyword>
<dbReference type="OrthoDB" id="9804072at2"/>
<accession>Q0AKG0</accession>
<evidence type="ECO:0000256" key="1">
    <source>
        <dbReference type="ARBA" id="ARBA00022898"/>
    </source>
</evidence>
<dbReference type="CDD" id="cd00635">
    <property type="entry name" value="PLPDE_III_YBL036c_like"/>
    <property type="match status" value="1"/>
</dbReference>
<gene>
    <name evidence="6" type="ordered locus">Mmar10_2952</name>
</gene>
<organism evidence="6 7">
    <name type="scientific">Maricaulis maris (strain MCS10)</name>
    <name type="common">Caulobacter maris</name>
    <dbReference type="NCBI Taxonomy" id="394221"/>
    <lineage>
        <taxon>Bacteria</taxon>
        <taxon>Pseudomonadati</taxon>
        <taxon>Pseudomonadota</taxon>
        <taxon>Alphaproteobacteria</taxon>
        <taxon>Maricaulales</taxon>
        <taxon>Maricaulaceae</taxon>
        <taxon>Maricaulis</taxon>
    </lineage>
</organism>
<dbReference type="GO" id="GO:0030170">
    <property type="term" value="F:pyridoxal phosphate binding"/>
    <property type="evidence" value="ECO:0007669"/>
    <property type="project" value="UniProtKB-UniRule"/>
</dbReference>
<evidence type="ECO:0000256" key="2">
    <source>
        <dbReference type="HAMAP-Rule" id="MF_02087"/>
    </source>
</evidence>
<feature type="domain" description="Alanine racemase N-terminal" evidence="5">
    <location>
        <begin position="34"/>
        <end position="223"/>
    </location>
</feature>
<dbReference type="STRING" id="394221.Mmar10_2952"/>
<reference evidence="6 7" key="1">
    <citation type="submission" date="2006-08" db="EMBL/GenBank/DDBJ databases">
        <title>Complete sequence of Maricaulis maris MCS10.</title>
        <authorList>
            <consortium name="US DOE Joint Genome Institute"/>
            <person name="Copeland A."/>
            <person name="Lucas S."/>
            <person name="Lapidus A."/>
            <person name="Barry K."/>
            <person name="Detter J.C."/>
            <person name="Glavina del Rio T."/>
            <person name="Hammon N."/>
            <person name="Israni S."/>
            <person name="Dalin E."/>
            <person name="Tice H."/>
            <person name="Pitluck S."/>
            <person name="Saunders E."/>
            <person name="Brettin T."/>
            <person name="Bruce D."/>
            <person name="Han C."/>
            <person name="Tapia R."/>
            <person name="Gilna P."/>
            <person name="Schmutz J."/>
            <person name="Larimer F."/>
            <person name="Land M."/>
            <person name="Hauser L."/>
            <person name="Kyrpides N."/>
            <person name="Mikhailova N."/>
            <person name="Viollier P."/>
            <person name="Stephens C."/>
            <person name="Richardson P."/>
        </authorList>
    </citation>
    <scope>NUCLEOTIDE SEQUENCE [LARGE SCALE GENOMIC DNA]</scope>
    <source>
        <strain evidence="6 7">MCS10</strain>
    </source>
</reference>
<evidence type="ECO:0000259" key="5">
    <source>
        <dbReference type="Pfam" id="PF01168"/>
    </source>
</evidence>
<proteinExistence type="inferred from homology"/>
<feature type="modified residue" description="N6-(pyridoxal phosphate)lysine" evidence="2 3">
    <location>
        <position position="39"/>
    </location>
</feature>
<dbReference type="KEGG" id="mmr:Mmar10_2952"/>
<dbReference type="NCBIfam" id="TIGR00044">
    <property type="entry name" value="YggS family pyridoxal phosphate-dependent enzyme"/>
    <property type="match status" value="1"/>
</dbReference>
<sequence length="225" mass="24532">MTDAPDIATRRDMLLTDIGKLAAEAGRPSDSIKLVAVSKRQSEERLDAALAAGQRVFGENRVQEAMAHWGERRKVWSDLELRLIGPLQSNKAADAVALFDVIETLDRPKLADALRREMDRQGRRPRLYVQVNTGAETQKAGVLVSELPAFLTRMRDEFGFEISGLMCIPPVEQPPGLHFALLARLAADNGIGHLSMGMSADYPVAVALGATSVRIGTGLFGDREV</sequence>
<dbReference type="Proteomes" id="UP000001964">
    <property type="component" value="Chromosome"/>
</dbReference>
<protein>
    <recommendedName>
        <fullName evidence="2">Pyridoxal phosphate homeostasis protein</fullName>
        <shortName evidence="2">PLP homeostasis protein</shortName>
    </recommendedName>
</protein>
<comment type="function">
    <text evidence="2">Pyridoxal 5'-phosphate (PLP)-binding protein, which is involved in PLP homeostasis.</text>
</comment>
<comment type="similarity">
    <text evidence="2 4">Belongs to the pyridoxal phosphate-binding protein YggS/PROSC family.</text>
</comment>
<dbReference type="InterPro" id="IPR001608">
    <property type="entry name" value="Ala_racemase_N"/>
</dbReference>
<keyword evidence="7" id="KW-1185">Reference proteome</keyword>
<dbReference type="InterPro" id="IPR029066">
    <property type="entry name" value="PLP-binding_barrel"/>
</dbReference>
<dbReference type="InterPro" id="IPR011078">
    <property type="entry name" value="PyrdxlP_homeostasis"/>
</dbReference>
<dbReference type="AlphaFoldDB" id="Q0AKG0"/>
<evidence type="ECO:0000313" key="7">
    <source>
        <dbReference type="Proteomes" id="UP000001964"/>
    </source>
</evidence>
<dbReference type="eggNOG" id="COG0325">
    <property type="taxonomic scope" value="Bacteria"/>
</dbReference>
<dbReference type="PIRSF" id="PIRSF004848">
    <property type="entry name" value="YBL036c_PLPDEIII"/>
    <property type="match status" value="1"/>
</dbReference>
<dbReference type="HAMAP" id="MF_02087">
    <property type="entry name" value="PLP_homeostasis"/>
    <property type="match status" value="1"/>
</dbReference>
<evidence type="ECO:0000256" key="3">
    <source>
        <dbReference type="PIRSR" id="PIRSR004848-1"/>
    </source>
</evidence>
<evidence type="ECO:0000256" key="4">
    <source>
        <dbReference type="RuleBase" id="RU004514"/>
    </source>
</evidence>
<dbReference type="FunFam" id="3.20.20.10:FF:000018">
    <property type="entry name" value="Pyridoxal phosphate homeostasis protein"/>
    <property type="match status" value="1"/>
</dbReference>
<dbReference type="HOGENOM" id="CLU_059988_1_1_5"/>
<comment type="cofactor">
    <cofactor evidence="3">
        <name>pyridoxal 5'-phosphate</name>
        <dbReference type="ChEBI" id="CHEBI:597326"/>
    </cofactor>
</comment>
<dbReference type="Gene3D" id="3.20.20.10">
    <property type="entry name" value="Alanine racemase"/>
    <property type="match status" value="1"/>
</dbReference>